<proteinExistence type="predicted"/>
<keyword evidence="1" id="KW-0966">Cell projection</keyword>
<name>A0AC61R4M2_9FIRM</name>
<evidence type="ECO:0000313" key="2">
    <source>
        <dbReference type="Proteomes" id="UP000307720"/>
    </source>
</evidence>
<accession>A0AC61R4M2</accession>
<organism evidence="1 2">
    <name type="scientific">Hominisplanchenecus murintestinalis</name>
    <dbReference type="NCBI Taxonomy" id="2941517"/>
    <lineage>
        <taxon>Bacteria</taxon>
        <taxon>Bacillati</taxon>
        <taxon>Bacillota</taxon>
        <taxon>Clostridia</taxon>
        <taxon>Lachnospirales</taxon>
        <taxon>Lachnospiraceae</taxon>
        <taxon>Hominisplanchenecus</taxon>
    </lineage>
</organism>
<dbReference type="Proteomes" id="UP000307720">
    <property type="component" value="Unassembled WGS sequence"/>
</dbReference>
<reference evidence="1" key="1">
    <citation type="submission" date="2019-04" db="EMBL/GenBank/DDBJ databases">
        <title>Microbes associate with the intestines of laboratory mice.</title>
        <authorList>
            <person name="Navarre W."/>
            <person name="Wong E."/>
            <person name="Huang K."/>
            <person name="Tropini C."/>
            <person name="Ng K."/>
            <person name="Yu B."/>
        </authorList>
    </citation>
    <scope>NUCLEOTIDE SEQUENCE</scope>
    <source>
        <strain evidence="1">NM72_1-8</strain>
    </source>
</reference>
<keyword evidence="1" id="KW-0282">Flagellum</keyword>
<sequence>MKKFQYRLETVLRYKSQVLDDLKVQHAAILQSVNRKQEEINQLNQRLAEYGSDFDKKKSTGASIEDFKMFDICISRMEECIDTEKEKLKELQIKEQKKKEEVIEAKTDTSKFEKLKEKKVEEYNKAAAKEEESFIEEFVIRGLGET</sequence>
<keyword evidence="1" id="KW-0969">Cilium</keyword>
<keyword evidence="2" id="KW-1185">Reference proteome</keyword>
<comment type="caution">
    <text evidence="1">The sequence shown here is derived from an EMBL/GenBank/DDBJ whole genome shotgun (WGS) entry which is preliminary data.</text>
</comment>
<gene>
    <name evidence="1" type="primary">fliJ</name>
    <name evidence="1" type="ORF">E5357_02770</name>
</gene>
<evidence type="ECO:0000313" key="1">
    <source>
        <dbReference type="EMBL" id="TGY00513.1"/>
    </source>
</evidence>
<dbReference type="EMBL" id="SRZB01000002">
    <property type="protein sequence ID" value="TGY00513.1"/>
    <property type="molecule type" value="Genomic_DNA"/>
</dbReference>
<protein>
    <submittedName>
        <fullName evidence="1">Flagellar export protein FliJ</fullName>
    </submittedName>
</protein>